<reference evidence="3" key="1">
    <citation type="journal article" date="2020" name="Fungal Divers.">
        <title>Resolving the Mortierellaceae phylogeny through synthesis of multi-gene phylogenetics and phylogenomics.</title>
        <authorList>
            <person name="Vandepol N."/>
            <person name="Liber J."/>
            <person name="Desiro A."/>
            <person name="Na H."/>
            <person name="Kennedy M."/>
            <person name="Barry K."/>
            <person name="Grigoriev I.V."/>
            <person name="Miller A.N."/>
            <person name="O'Donnell K."/>
            <person name="Stajich J.E."/>
            <person name="Bonito G."/>
        </authorList>
    </citation>
    <scope>NUCLEOTIDE SEQUENCE</scope>
    <source>
        <strain evidence="3">MES-2147</strain>
    </source>
</reference>
<dbReference type="OrthoDB" id="2440158at2759"/>
<proteinExistence type="predicted"/>
<evidence type="ECO:0000313" key="3">
    <source>
        <dbReference type="EMBL" id="KAF9983593.1"/>
    </source>
</evidence>
<feature type="region of interest" description="Disordered" evidence="1">
    <location>
        <begin position="149"/>
        <end position="251"/>
    </location>
</feature>
<keyword evidence="4" id="KW-1185">Reference proteome</keyword>
<feature type="compositionally biased region" description="Acidic residues" evidence="1">
    <location>
        <begin position="163"/>
        <end position="208"/>
    </location>
</feature>
<evidence type="ECO:0000256" key="2">
    <source>
        <dbReference type="SAM" id="SignalP"/>
    </source>
</evidence>
<feature type="signal peptide" evidence="2">
    <location>
        <begin position="1"/>
        <end position="23"/>
    </location>
</feature>
<accession>A0A9P6MA03</accession>
<name>A0A9P6MA03_9FUNG</name>
<dbReference type="AlphaFoldDB" id="A0A9P6MA03"/>
<evidence type="ECO:0000313" key="4">
    <source>
        <dbReference type="Proteomes" id="UP000749646"/>
    </source>
</evidence>
<gene>
    <name evidence="3" type="ORF">BGZ65_001627</name>
</gene>
<keyword evidence="2" id="KW-0732">Signal</keyword>
<sequence length="251" mass="28624">MTASARLYLTLTVALGLLASASASVAEVVPVPAVAVAEPVAQDPVFDYSQYKSPPIWSGVQPYDEQDVPINFRRGGARGGDIHGRRRRSIAKREVIYDKNPHLLGKTFKDWNLVNAQVDTKIDSTLTLEKRFVKRADDDEKDYEFMEINGIDPESLEVYNNGDEVDEEDVDDEDEEEEEEQEQEQDEDEDEDEDEEEEDEDEDEEGSDEAGLQDWIEEMKSEEYFDLAGSDRMGLDDVQEQQDQLLDEDKD</sequence>
<comment type="caution">
    <text evidence="3">The sequence shown here is derived from an EMBL/GenBank/DDBJ whole genome shotgun (WGS) entry which is preliminary data.</text>
</comment>
<feature type="chain" id="PRO_5040269387" evidence="2">
    <location>
        <begin position="24"/>
        <end position="251"/>
    </location>
</feature>
<evidence type="ECO:0000256" key="1">
    <source>
        <dbReference type="SAM" id="MobiDB-lite"/>
    </source>
</evidence>
<organism evidence="3 4">
    <name type="scientific">Modicella reniformis</name>
    <dbReference type="NCBI Taxonomy" id="1440133"/>
    <lineage>
        <taxon>Eukaryota</taxon>
        <taxon>Fungi</taxon>
        <taxon>Fungi incertae sedis</taxon>
        <taxon>Mucoromycota</taxon>
        <taxon>Mortierellomycotina</taxon>
        <taxon>Mortierellomycetes</taxon>
        <taxon>Mortierellales</taxon>
        <taxon>Mortierellaceae</taxon>
        <taxon>Modicella</taxon>
    </lineage>
</organism>
<protein>
    <submittedName>
        <fullName evidence="3">Uncharacterized protein</fullName>
    </submittedName>
</protein>
<dbReference type="Proteomes" id="UP000749646">
    <property type="component" value="Unassembled WGS sequence"/>
</dbReference>
<feature type="non-terminal residue" evidence="3">
    <location>
        <position position="1"/>
    </location>
</feature>
<dbReference type="EMBL" id="JAAAHW010003463">
    <property type="protein sequence ID" value="KAF9983593.1"/>
    <property type="molecule type" value="Genomic_DNA"/>
</dbReference>
<feature type="compositionally biased region" description="Acidic residues" evidence="1">
    <location>
        <begin position="237"/>
        <end position="251"/>
    </location>
</feature>